<dbReference type="PROSITE" id="PS00352">
    <property type="entry name" value="CSD_1"/>
    <property type="match status" value="1"/>
</dbReference>
<dbReference type="InterPro" id="IPR012156">
    <property type="entry name" value="Cold_shock_CspA"/>
</dbReference>
<reference evidence="5 6" key="1">
    <citation type="submission" date="2019-02" db="EMBL/GenBank/DDBJ databases">
        <title>Draft genome sequences of novel Actinobacteria.</title>
        <authorList>
            <person name="Sahin N."/>
            <person name="Ay H."/>
            <person name="Saygin H."/>
        </authorList>
    </citation>
    <scope>NUCLEOTIDE SEQUENCE [LARGE SCALE GENOMIC DNA]</scope>
    <source>
        <strain evidence="5 6">8K307</strain>
    </source>
</reference>
<evidence type="ECO:0000313" key="5">
    <source>
        <dbReference type="EMBL" id="TDD68910.1"/>
    </source>
</evidence>
<dbReference type="InterPro" id="IPR011129">
    <property type="entry name" value="CSD"/>
</dbReference>
<dbReference type="GO" id="GO:0003676">
    <property type="term" value="F:nucleic acid binding"/>
    <property type="evidence" value="ECO:0007669"/>
    <property type="project" value="InterPro"/>
</dbReference>
<evidence type="ECO:0000256" key="2">
    <source>
        <dbReference type="ARBA" id="ARBA00022490"/>
    </source>
</evidence>
<dbReference type="Proteomes" id="UP000295217">
    <property type="component" value="Unassembled WGS sequence"/>
</dbReference>
<comment type="subcellular location">
    <subcellularLocation>
        <location evidence="1 3">Cytoplasm</location>
    </subcellularLocation>
</comment>
<gene>
    <name evidence="5" type="ORF">E1262_14280</name>
</gene>
<evidence type="ECO:0000256" key="1">
    <source>
        <dbReference type="ARBA" id="ARBA00004496"/>
    </source>
</evidence>
<dbReference type="CDD" id="cd04458">
    <property type="entry name" value="CSP_CDS"/>
    <property type="match status" value="1"/>
</dbReference>
<dbReference type="AlphaFoldDB" id="A0A4R5ACF4"/>
<dbReference type="PIRSF" id="PIRSF002599">
    <property type="entry name" value="Cold_shock_A"/>
    <property type="match status" value="1"/>
</dbReference>
<protein>
    <submittedName>
        <fullName evidence="5">Cold-shock protein</fullName>
    </submittedName>
</protein>
<dbReference type="InterPro" id="IPR019844">
    <property type="entry name" value="CSD_CS"/>
</dbReference>
<organism evidence="5 6">
    <name type="scientific">Jiangella aurantiaca</name>
    <dbReference type="NCBI Taxonomy" id="2530373"/>
    <lineage>
        <taxon>Bacteria</taxon>
        <taxon>Bacillati</taxon>
        <taxon>Actinomycetota</taxon>
        <taxon>Actinomycetes</taxon>
        <taxon>Jiangellales</taxon>
        <taxon>Jiangellaceae</taxon>
        <taxon>Jiangella</taxon>
    </lineage>
</organism>
<dbReference type="PROSITE" id="PS51857">
    <property type="entry name" value="CSD_2"/>
    <property type="match status" value="1"/>
</dbReference>
<dbReference type="InterPro" id="IPR012340">
    <property type="entry name" value="NA-bd_OB-fold"/>
</dbReference>
<dbReference type="GO" id="GO:0005737">
    <property type="term" value="C:cytoplasm"/>
    <property type="evidence" value="ECO:0007669"/>
    <property type="project" value="UniProtKB-SubCell"/>
</dbReference>
<dbReference type="PANTHER" id="PTHR11544">
    <property type="entry name" value="COLD SHOCK DOMAIN CONTAINING PROTEINS"/>
    <property type="match status" value="1"/>
</dbReference>
<dbReference type="SUPFAM" id="SSF50249">
    <property type="entry name" value="Nucleic acid-binding proteins"/>
    <property type="match status" value="1"/>
</dbReference>
<proteinExistence type="predicted"/>
<evidence type="ECO:0000259" key="4">
    <source>
        <dbReference type="PROSITE" id="PS51857"/>
    </source>
</evidence>
<dbReference type="InterPro" id="IPR002059">
    <property type="entry name" value="CSP_DNA-bd"/>
</dbReference>
<evidence type="ECO:0000313" key="6">
    <source>
        <dbReference type="Proteomes" id="UP000295217"/>
    </source>
</evidence>
<name>A0A4R5ACF4_9ACTN</name>
<dbReference type="OrthoDB" id="7477356at2"/>
<comment type="caution">
    <text evidence="5">The sequence shown here is derived from an EMBL/GenBank/DDBJ whole genome shotgun (WGS) entry which is preliminary data.</text>
</comment>
<dbReference type="Pfam" id="PF00313">
    <property type="entry name" value="CSD"/>
    <property type="match status" value="1"/>
</dbReference>
<feature type="domain" description="CSD" evidence="4">
    <location>
        <begin position="1"/>
        <end position="67"/>
    </location>
</feature>
<evidence type="ECO:0000256" key="3">
    <source>
        <dbReference type="RuleBase" id="RU000408"/>
    </source>
</evidence>
<dbReference type="RefSeq" id="WP_132103807.1">
    <property type="nucleotide sequence ID" value="NZ_SMLB01000017.1"/>
</dbReference>
<dbReference type="EMBL" id="SMLB01000017">
    <property type="protein sequence ID" value="TDD68910.1"/>
    <property type="molecule type" value="Genomic_DNA"/>
</dbReference>
<dbReference type="InterPro" id="IPR050181">
    <property type="entry name" value="Cold_shock_domain"/>
</dbReference>
<dbReference type="PRINTS" id="PR00050">
    <property type="entry name" value="COLDSHOCK"/>
</dbReference>
<dbReference type="FunFam" id="2.40.50.140:FF:000006">
    <property type="entry name" value="Cold shock protein CspC"/>
    <property type="match status" value="1"/>
</dbReference>
<sequence length="69" mass="7450">MPTGTVKWFNAEKGFGFIEADDGSGDIFVHYSAIVDAGRFRTLDEGQRVRFDVTSGPKGNQAANVEPAT</sequence>
<keyword evidence="6" id="KW-1185">Reference proteome</keyword>
<accession>A0A4R5ACF4</accession>
<keyword evidence="2" id="KW-0963">Cytoplasm</keyword>
<dbReference type="SMART" id="SM00357">
    <property type="entry name" value="CSP"/>
    <property type="match status" value="1"/>
</dbReference>
<dbReference type="Gene3D" id="2.40.50.140">
    <property type="entry name" value="Nucleic acid-binding proteins"/>
    <property type="match status" value="1"/>
</dbReference>